<accession>A0AAV0R1K0</accession>
<name>A0AAV0R1K0_9ROSI</name>
<protein>
    <submittedName>
        <fullName evidence="1">Uncharacterized protein</fullName>
    </submittedName>
</protein>
<organism evidence="1 2">
    <name type="scientific">Linum tenue</name>
    <dbReference type="NCBI Taxonomy" id="586396"/>
    <lineage>
        <taxon>Eukaryota</taxon>
        <taxon>Viridiplantae</taxon>
        <taxon>Streptophyta</taxon>
        <taxon>Embryophyta</taxon>
        <taxon>Tracheophyta</taxon>
        <taxon>Spermatophyta</taxon>
        <taxon>Magnoliopsida</taxon>
        <taxon>eudicotyledons</taxon>
        <taxon>Gunneridae</taxon>
        <taxon>Pentapetalae</taxon>
        <taxon>rosids</taxon>
        <taxon>fabids</taxon>
        <taxon>Malpighiales</taxon>
        <taxon>Linaceae</taxon>
        <taxon>Linum</taxon>
    </lineage>
</organism>
<dbReference type="Proteomes" id="UP001154282">
    <property type="component" value="Unassembled WGS sequence"/>
</dbReference>
<dbReference type="EMBL" id="CAMGYJ010000010">
    <property type="protein sequence ID" value="CAI0551590.1"/>
    <property type="molecule type" value="Genomic_DNA"/>
</dbReference>
<keyword evidence="2" id="KW-1185">Reference proteome</keyword>
<sequence length="84" mass="9667">MRREEKWRKPPFIARVRVNEGSGSHLRSQNSVWRLLEVSSELRRRVTGIWKFLKFGETSKGEYGCVEGDLRSVIVSTKSNSDVG</sequence>
<reference evidence="1" key="1">
    <citation type="submission" date="2022-08" db="EMBL/GenBank/DDBJ databases">
        <authorList>
            <person name="Gutierrez-Valencia J."/>
        </authorList>
    </citation>
    <scope>NUCLEOTIDE SEQUENCE</scope>
</reference>
<evidence type="ECO:0000313" key="1">
    <source>
        <dbReference type="EMBL" id="CAI0551590.1"/>
    </source>
</evidence>
<evidence type="ECO:0000313" key="2">
    <source>
        <dbReference type="Proteomes" id="UP001154282"/>
    </source>
</evidence>
<gene>
    <name evidence="1" type="ORF">LITE_LOCUS46046</name>
</gene>
<proteinExistence type="predicted"/>
<comment type="caution">
    <text evidence="1">The sequence shown here is derived from an EMBL/GenBank/DDBJ whole genome shotgun (WGS) entry which is preliminary data.</text>
</comment>
<dbReference type="AlphaFoldDB" id="A0AAV0R1K0"/>